<keyword evidence="7 16" id="KW-0472">Membrane</keyword>
<evidence type="ECO:0000256" key="1">
    <source>
        <dbReference type="ARBA" id="ARBA00004236"/>
    </source>
</evidence>
<accession>A0A401SBB6</accession>
<dbReference type="InterPro" id="IPR007732">
    <property type="entry name" value="Cyt_b558_asu"/>
</dbReference>
<evidence type="ECO:0000256" key="16">
    <source>
        <dbReference type="SAM" id="Phobius"/>
    </source>
</evidence>
<dbReference type="GO" id="GO:0005886">
    <property type="term" value="C:plasma membrane"/>
    <property type="evidence" value="ECO:0007669"/>
    <property type="project" value="UniProtKB-SubCell"/>
</dbReference>
<dbReference type="OrthoDB" id="2445232at2759"/>
<evidence type="ECO:0000313" key="17">
    <source>
        <dbReference type="EMBL" id="GCC27705.1"/>
    </source>
</evidence>
<dbReference type="EMBL" id="BEZZ01000174">
    <property type="protein sequence ID" value="GCC27705.1"/>
    <property type="molecule type" value="Genomic_DNA"/>
</dbReference>
<evidence type="ECO:0000256" key="9">
    <source>
        <dbReference type="ARBA" id="ARBA00030298"/>
    </source>
</evidence>
<evidence type="ECO:0000256" key="14">
    <source>
        <dbReference type="ARBA" id="ARBA00050017"/>
    </source>
</evidence>
<feature type="transmembrane region" description="Helical" evidence="16">
    <location>
        <begin position="103"/>
        <end position="124"/>
    </location>
</feature>
<organism evidence="17 18">
    <name type="scientific">Chiloscyllium punctatum</name>
    <name type="common">Brownbanded bambooshark</name>
    <name type="synonym">Hemiscyllium punctatum</name>
    <dbReference type="NCBI Taxonomy" id="137246"/>
    <lineage>
        <taxon>Eukaryota</taxon>
        <taxon>Metazoa</taxon>
        <taxon>Chordata</taxon>
        <taxon>Craniata</taxon>
        <taxon>Vertebrata</taxon>
        <taxon>Chondrichthyes</taxon>
        <taxon>Elasmobranchii</taxon>
        <taxon>Galeomorphii</taxon>
        <taxon>Galeoidea</taxon>
        <taxon>Orectolobiformes</taxon>
        <taxon>Hemiscylliidae</taxon>
        <taxon>Chiloscyllium</taxon>
    </lineage>
</organism>
<name>A0A401SBB6_CHIPU</name>
<keyword evidence="4" id="KW-1003">Cell membrane</keyword>
<reference evidence="17 18" key="1">
    <citation type="journal article" date="2018" name="Nat. Ecol. Evol.">
        <title>Shark genomes provide insights into elasmobranch evolution and the origin of vertebrates.</title>
        <authorList>
            <person name="Hara Y"/>
            <person name="Yamaguchi K"/>
            <person name="Onimaru K"/>
            <person name="Kadota M"/>
            <person name="Koyanagi M"/>
            <person name="Keeley SD"/>
            <person name="Tatsumi K"/>
            <person name="Tanaka K"/>
            <person name="Motone F"/>
            <person name="Kageyama Y"/>
            <person name="Nozu R"/>
            <person name="Adachi N"/>
            <person name="Nishimura O"/>
            <person name="Nakagawa R"/>
            <person name="Tanegashima C"/>
            <person name="Kiyatake I"/>
            <person name="Matsumoto R"/>
            <person name="Murakumo K"/>
            <person name="Nishida K"/>
            <person name="Terakita A"/>
            <person name="Kuratani S"/>
            <person name="Sato K"/>
            <person name="Hyodo S Kuraku.S."/>
        </authorList>
    </citation>
    <scope>NUCLEOTIDE SEQUENCE [LARGE SCALE GENOMIC DNA]</scope>
</reference>
<evidence type="ECO:0000256" key="3">
    <source>
        <dbReference type="ARBA" id="ARBA00017733"/>
    </source>
</evidence>
<evidence type="ECO:0000313" key="18">
    <source>
        <dbReference type="Proteomes" id="UP000287033"/>
    </source>
</evidence>
<evidence type="ECO:0000256" key="15">
    <source>
        <dbReference type="SAM" id="MobiDB-lite"/>
    </source>
</evidence>
<dbReference type="Proteomes" id="UP000287033">
    <property type="component" value="Unassembled WGS sequence"/>
</dbReference>
<protein>
    <recommendedName>
        <fullName evidence="3">Cytochrome b-245 light chain</fullName>
    </recommendedName>
    <alternativeName>
        <fullName evidence="11">Cytochrome b(558) alpha chain</fullName>
    </alternativeName>
    <alternativeName>
        <fullName evidence="10">Cytochrome b558 subunit alpha</fullName>
    </alternativeName>
    <alternativeName>
        <fullName evidence="13">Neutrophil cytochrome b 22 kDa polypeptide</fullName>
    </alternativeName>
    <alternativeName>
        <fullName evidence="12">Superoxide-generating NADPH oxidase light chain subunit</fullName>
    </alternativeName>
    <alternativeName>
        <fullName evidence="8">p22 phagocyte B-cytochrome</fullName>
    </alternativeName>
    <alternativeName>
        <fullName evidence="9">p22-phox</fullName>
    </alternativeName>
</protein>
<dbReference type="PANTHER" id="PTHR15168">
    <property type="entry name" value="CYTOCHROME B-245 LIGHT CHAIN"/>
    <property type="match status" value="1"/>
</dbReference>
<comment type="similarity">
    <text evidence="2">Belongs to the p22phox family.</text>
</comment>
<dbReference type="PANTHER" id="PTHR15168:SF0">
    <property type="entry name" value="CYTOCHROME B-245 LIGHT CHAIN"/>
    <property type="match status" value="1"/>
</dbReference>
<feature type="region of interest" description="Disordered" evidence="15">
    <location>
        <begin position="137"/>
        <end position="182"/>
    </location>
</feature>
<keyword evidence="6 16" id="KW-1133">Transmembrane helix</keyword>
<evidence type="ECO:0000256" key="7">
    <source>
        <dbReference type="ARBA" id="ARBA00023136"/>
    </source>
</evidence>
<evidence type="ECO:0000256" key="11">
    <source>
        <dbReference type="ARBA" id="ARBA00031995"/>
    </source>
</evidence>
<sequence>MGQIEWAMWANEQALASGLILLIGGVVGVAGQFRDWEFAAYGVAAGVFVILLEYPRGKRRKGTTMERPGQWFLAAVVKLFGPLTRNYYVRAILHACLAVPGGFILPTVLGTVNLGIASLIYLLAAFRKEEWRPIQAAQTQKGHVGKSIHQPPTNPPPRPPAEHRRKQMDDGRTGAIEVTATP</sequence>
<feature type="transmembrane region" description="Helical" evidence="16">
    <location>
        <begin position="69"/>
        <end position="88"/>
    </location>
</feature>
<feature type="transmembrane region" description="Helical" evidence="16">
    <location>
        <begin position="38"/>
        <end position="57"/>
    </location>
</feature>
<evidence type="ECO:0000256" key="4">
    <source>
        <dbReference type="ARBA" id="ARBA00022475"/>
    </source>
</evidence>
<evidence type="ECO:0000256" key="8">
    <source>
        <dbReference type="ARBA" id="ARBA00030106"/>
    </source>
</evidence>
<keyword evidence="5 16" id="KW-0812">Transmembrane</keyword>
<evidence type="ECO:0000256" key="5">
    <source>
        <dbReference type="ARBA" id="ARBA00022692"/>
    </source>
</evidence>
<dbReference type="AlphaFoldDB" id="A0A401SBB6"/>
<gene>
    <name evidence="17" type="ORF">chiPu_0006131</name>
</gene>
<comment type="subunit">
    <text evidence="14">Component of the phagocyte NADPH oxidase core complex/cytochrome b558 complex, composed of CYBB (heavy chain (beta)) and CYBA (light chain (alpha)). Component of the phagocyte NADPH oxidase complex composed of an obligatory core heterodimer formed by the membrane proteins CYBA and CYBB and the cytosolic regulatory subunits NCF1/p47-phox, NCF2/p67-phox, NCF4/p40-phox and the small GTPase RAC1 or RAC2. Interacts with NCF1 (via SH3 domain). Interacts with SH3PXD2A. Interacts with DUOX1, DUOX2 and TPO. Interacts with NOX4; this interaction mediates superoxide generation. Interacts with calprotectin (S100A8/9). Interacts with GBP7. Interacts with NOXO1. Forms a heterodimer with NOX3 and is essential for activity and cell membrane localization of NOX3. Interacts with NOX1.</text>
</comment>
<comment type="subcellular location">
    <subcellularLocation>
        <location evidence="1">Cell membrane</location>
    </subcellularLocation>
</comment>
<evidence type="ECO:0000256" key="13">
    <source>
        <dbReference type="ARBA" id="ARBA00033347"/>
    </source>
</evidence>
<proteinExistence type="inferred from homology"/>
<comment type="caution">
    <text evidence="17">The sequence shown here is derived from an EMBL/GenBank/DDBJ whole genome shotgun (WGS) entry which is preliminary data.</text>
</comment>
<dbReference type="STRING" id="137246.A0A401SBB6"/>
<evidence type="ECO:0000256" key="10">
    <source>
        <dbReference type="ARBA" id="ARBA00031067"/>
    </source>
</evidence>
<evidence type="ECO:0000256" key="12">
    <source>
        <dbReference type="ARBA" id="ARBA00032067"/>
    </source>
</evidence>
<dbReference type="OMA" id="ARTGQYC"/>
<dbReference type="Pfam" id="PF05038">
    <property type="entry name" value="Cytochrom_B558a"/>
    <property type="match status" value="1"/>
</dbReference>
<dbReference type="GO" id="GO:0020037">
    <property type="term" value="F:heme binding"/>
    <property type="evidence" value="ECO:0007669"/>
    <property type="project" value="InterPro"/>
</dbReference>
<evidence type="ECO:0000256" key="2">
    <source>
        <dbReference type="ARBA" id="ARBA00010590"/>
    </source>
</evidence>
<keyword evidence="18" id="KW-1185">Reference proteome</keyword>
<evidence type="ECO:0000256" key="6">
    <source>
        <dbReference type="ARBA" id="ARBA00022989"/>
    </source>
</evidence>